<dbReference type="EMBL" id="JAUFPN010000052">
    <property type="protein sequence ID" value="MDN3563934.1"/>
    <property type="molecule type" value="Genomic_DNA"/>
</dbReference>
<evidence type="ECO:0000256" key="3">
    <source>
        <dbReference type="ARBA" id="ARBA00022679"/>
    </source>
</evidence>
<evidence type="ECO:0000313" key="9">
    <source>
        <dbReference type="EMBL" id="MDN3563934.1"/>
    </source>
</evidence>
<feature type="transmembrane region" description="Helical" evidence="7">
    <location>
        <begin position="260"/>
        <end position="285"/>
    </location>
</feature>
<keyword evidence="3 9" id="KW-0808">Transferase</keyword>
<dbReference type="CDD" id="cd04187">
    <property type="entry name" value="DPM1_like_bac"/>
    <property type="match status" value="1"/>
</dbReference>
<keyword evidence="5 7" id="KW-1133">Transmembrane helix</keyword>
<proteinExistence type="predicted"/>
<dbReference type="PANTHER" id="PTHR48090:SF1">
    <property type="entry name" value="PROPHAGE BACTOPRENOL GLUCOSYL TRANSFERASE HOMOLOG"/>
    <property type="match status" value="1"/>
</dbReference>
<feature type="transmembrane region" description="Helical" evidence="7">
    <location>
        <begin position="227"/>
        <end position="248"/>
    </location>
</feature>
<sequence length="324" mass="35880">MSVVVPLFDEEAVIERFHARLVPVMQSLGQPWEVIYVNDGSKDRSLQILSDLSSKWPEVAIVNLSRNFGKEVALTAGLDHARGDAVVVIDIDLQDPPEVIPELVAGWQAGFDVVYAQRRTREGETRLKCLTAAAFYRVMQKIGGPVRLPANTGDFRIMSRRSLDALLQLRERHRFMKGLFAWVGFPSTAVLYDRAPRAAGTTKWNYRRLWNLSIEGITSFTVVPLKIATYLGLATSAVAMMYAFTIIIKTLIFSNPVAGYASLMAVVLFLGGVQLLTLGIIGEYLGRVFNETKGRPLYIVERHMPAMSQLSLSENAAGVSSQST</sequence>
<dbReference type="InterPro" id="IPR029044">
    <property type="entry name" value="Nucleotide-diphossugar_trans"/>
</dbReference>
<organism evidence="9 10">
    <name type="scientific">Paeniroseomonas aquatica</name>
    <dbReference type="NCBI Taxonomy" id="373043"/>
    <lineage>
        <taxon>Bacteria</taxon>
        <taxon>Pseudomonadati</taxon>
        <taxon>Pseudomonadota</taxon>
        <taxon>Alphaproteobacteria</taxon>
        <taxon>Acetobacterales</taxon>
        <taxon>Acetobacteraceae</taxon>
        <taxon>Paeniroseomonas</taxon>
    </lineage>
</organism>
<reference evidence="10" key="1">
    <citation type="journal article" date="2019" name="Int. J. Syst. Evol. Microbiol.">
        <title>The Global Catalogue of Microorganisms (GCM) 10K type strain sequencing project: providing services to taxonomists for standard genome sequencing and annotation.</title>
        <authorList>
            <consortium name="The Broad Institute Genomics Platform"/>
            <consortium name="The Broad Institute Genome Sequencing Center for Infectious Disease"/>
            <person name="Wu L."/>
            <person name="Ma J."/>
        </authorList>
    </citation>
    <scope>NUCLEOTIDE SEQUENCE [LARGE SCALE GENOMIC DNA]</scope>
    <source>
        <strain evidence="10">CECT 7131</strain>
    </source>
</reference>
<dbReference type="Proteomes" id="UP001529369">
    <property type="component" value="Unassembled WGS sequence"/>
</dbReference>
<keyword evidence="10" id="KW-1185">Reference proteome</keyword>
<dbReference type="PANTHER" id="PTHR48090">
    <property type="entry name" value="UNDECAPRENYL-PHOSPHATE 4-DEOXY-4-FORMAMIDO-L-ARABINOSE TRANSFERASE-RELATED"/>
    <property type="match status" value="1"/>
</dbReference>
<comment type="subcellular location">
    <subcellularLocation>
        <location evidence="1">Membrane</location>
        <topology evidence="1">Multi-pass membrane protein</topology>
    </subcellularLocation>
</comment>
<dbReference type="EC" id="2.4.-.-" evidence="9"/>
<dbReference type="SUPFAM" id="SSF53448">
    <property type="entry name" value="Nucleotide-diphospho-sugar transferases"/>
    <property type="match status" value="1"/>
</dbReference>
<evidence type="ECO:0000256" key="6">
    <source>
        <dbReference type="ARBA" id="ARBA00023136"/>
    </source>
</evidence>
<dbReference type="GO" id="GO:0016757">
    <property type="term" value="F:glycosyltransferase activity"/>
    <property type="evidence" value="ECO:0007669"/>
    <property type="project" value="UniProtKB-KW"/>
</dbReference>
<comment type="caution">
    <text evidence="9">The sequence shown here is derived from an EMBL/GenBank/DDBJ whole genome shotgun (WGS) entry which is preliminary data.</text>
</comment>
<keyword evidence="2 9" id="KW-0328">Glycosyltransferase</keyword>
<dbReference type="InterPro" id="IPR001173">
    <property type="entry name" value="Glyco_trans_2-like"/>
</dbReference>
<protein>
    <submittedName>
        <fullName evidence="9">Glycosyltransferase family 2 protein</fullName>
        <ecNumber evidence="9">2.4.-.-</ecNumber>
    </submittedName>
</protein>
<evidence type="ECO:0000256" key="4">
    <source>
        <dbReference type="ARBA" id="ARBA00022692"/>
    </source>
</evidence>
<evidence type="ECO:0000256" key="5">
    <source>
        <dbReference type="ARBA" id="ARBA00022989"/>
    </source>
</evidence>
<accession>A0ABT8A2I9</accession>
<dbReference type="Gene3D" id="3.90.550.10">
    <property type="entry name" value="Spore Coat Polysaccharide Biosynthesis Protein SpsA, Chain A"/>
    <property type="match status" value="1"/>
</dbReference>
<dbReference type="RefSeq" id="WP_290315727.1">
    <property type="nucleotide sequence ID" value="NZ_JAUFPN010000052.1"/>
</dbReference>
<dbReference type="Pfam" id="PF00535">
    <property type="entry name" value="Glycos_transf_2"/>
    <property type="match status" value="1"/>
</dbReference>
<evidence type="ECO:0000256" key="2">
    <source>
        <dbReference type="ARBA" id="ARBA00022676"/>
    </source>
</evidence>
<feature type="domain" description="Glycosyltransferase 2-like" evidence="8">
    <location>
        <begin position="2"/>
        <end position="166"/>
    </location>
</feature>
<evidence type="ECO:0000313" key="10">
    <source>
        <dbReference type="Proteomes" id="UP001529369"/>
    </source>
</evidence>
<name>A0ABT8A2I9_9PROT</name>
<evidence type="ECO:0000259" key="8">
    <source>
        <dbReference type="Pfam" id="PF00535"/>
    </source>
</evidence>
<evidence type="ECO:0000256" key="7">
    <source>
        <dbReference type="SAM" id="Phobius"/>
    </source>
</evidence>
<evidence type="ECO:0000256" key="1">
    <source>
        <dbReference type="ARBA" id="ARBA00004141"/>
    </source>
</evidence>
<keyword evidence="6 7" id="KW-0472">Membrane</keyword>
<dbReference type="InterPro" id="IPR050256">
    <property type="entry name" value="Glycosyltransferase_2"/>
</dbReference>
<gene>
    <name evidence="9" type="ORF">QWZ14_06025</name>
</gene>
<keyword evidence="4 7" id="KW-0812">Transmembrane</keyword>